<name>A0A8X8BJQ3_POLSE</name>
<dbReference type="InterPro" id="IPR045058">
    <property type="entry name" value="GIMA/IAN/Toc"/>
</dbReference>
<dbReference type="PROSITE" id="PS51720">
    <property type="entry name" value="G_AIG1"/>
    <property type="match status" value="1"/>
</dbReference>
<evidence type="ECO:0000256" key="4">
    <source>
        <dbReference type="SAM" id="MobiDB-lite"/>
    </source>
</evidence>
<evidence type="ECO:0000259" key="5">
    <source>
        <dbReference type="PROSITE" id="PS51720"/>
    </source>
</evidence>
<organism evidence="6 7">
    <name type="scientific">Polypterus senegalus</name>
    <name type="common">Senegal bichir</name>
    <dbReference type="NCBI Taxonomy" id="55291"/>
    <lineage>
        <taxon>Eukaryota</taxon>
        <taxon>Metazoa</taxon>
        <taxon>Chordata</taxon>
        <taxon>Craniata</taxon>
        <taxon>Vertebrata</taxon>
        <taxon>Euteleostomi</taxon>
        <taxon>Actinopterygii</taxon>
        <taxon>Polypteriformes</taxon>
        <taxon>Polypteridae</taxon>
        <taxon>Polypterus</taxon>
    </lineage>
</organism>
<evidence type="ECO:0000313" key="6">
    <source>
        <dbReference type="EMBL" id="KAG2460213.1"/>
    </source>
</evidence>
<keyword evidence="7" id="KW-1185">Reference proteome</keyword>
<accession>A0A8X8BJQ3</accession>
<feature type="non-terminal residue" evidence="6">
    <location>
        <position position="192"/>
    </location>
</feature>
<dbReference type="Gene3D" id="3.40.50.300">
    <property type="entry name" value="P-loop containing nucleotide triphosphate hydrolases"/>
    <property type="match status" value="1"/>
</dbReference>
<protein>
    <submittedName>
        <fullName evidence="6">GIMA4 GTPase</fullName>
    </submittedName>
</protein>
<feature type="domain" description="AIG1-type G" evidence="5">
    <location>
        <begin position="31"/>
        <end position="192"/>
    </location>
</feature>
<evidence type="ECO:0000256" key="3">
    <source>
        <dbReference type="ARBA" id="ARBA00023134"/>
    </source>
</evidence>
<gene>
    <name evidence="6" type="primary">Gimap4_1</name>
    <name evidence="6" type="ORF">GTO96_0021757</name>
</gene>
<dbReference type="EMBL" id="JAATIS010005064">
    <property type="protein sequence ID" value="KAG2460213.1"/>
    <property type="molecule type" value="Genomic_DNA"/>
</dbReference>
<comment type="similarity">
    <text evidence="1">Belongs to the TRAFAC class TrmE-Era-EngA-EngB-Septin-like GTPase superfamily. AIG1/Toc34/Toc159-like paraseptin GTPase family. IAN subfamily.</text>
</comment>
<keyword evidence="2" id="KW-0547">Nucleotide-binding</keyword>
<proteinExistence type="inferred from homology"/>
<dbReference type="FunFam" id="3.40.50.300:FF:000366">
    <property type="entry name" value="GTPase, IMAP family member 2"/>
    <property type="match status" value="1"/>
</dbReference>
<evidence type="ECO:0000256" key="1">
    <source>
        <dbReference type="ARBA" id="ARBA00008535"/>
    </source>
</evidence>
<dbReference type="InterPro" id="IPR006703">
    <property type="entry name" value="G_AIG1"/>
</dbReference>
<feature type="compositionally biased region" description="Basic and acidic residues" evidence="4">
    <location>
        <begin position="15"/>
        <end position="27"/>
    </location>
</feature>
<dbReference type="PANTHER" id="PTHR10903:SF170">
    <property type="entry name" value="GTPASE IMAP FAMILY MEMBER 7"/>
    <property type="match status" value="1"/>
</dbReference>
<evidence type="ECO:0000256" key="2">
    <source>
        <dbReference type="ARBA" id="ARBA00022741"/>
    </source>
</evidence>
<evidence type="ECO:0000313" key="7">
    <source>
        <dbReference type="Proteomes" id="UP000886611"/>
    </source>
</evidence>
<reference evidence="6 7" key="1">
    <citation type="journal article" date="2021" name="Cell">
        <title>Tracing the genetic footprints of vertebrate landing in non-teleost ray-finned fishes.</title>
        <authorList>
            <person name="Bi X."/>
            <person name="Wang K."/>
            <person name="Yang L."/>
            <person name="Pan H."/>
            <person name="Jiang H."/>
            <person name="Wei Q."/>
            <person name="Fang M."/>
            <person name="Yu H."/>
            <person name="Zhu C."/>
            <person name="Cai Y."/>
            <person name="He Y."/>
            <person name="Gan X."/>
            <person name="Zeng H."/>
            <person name="Yu D."/>
            <person name="Zhu Y."/>
            <person name="Jiang H."/>
            <person name="Qiu Q."/>
            <person name="Yang H."/>
            <person name="Zhang Y.E."/>
            <person name="Wang W."/>
            <person name="Zhu M."/>
            <person name="He S."/>
            <person name="Zhang G."/>
        </authorList>
    </citation>
    <scope>NUCLEOTIDE SEQUENCE [LARGE SCALE GENOMIC DNA]</scope>
    <source>
        <strain evidence="6">Bchr_013</strain>
    </source>
</reference>
<dbReference type="PANTHER" id="PTHR10903">
    <property type="entry name" value="GTPASE, IMAP FAMILY MEMBER-RELATED"/>
    <property type="match status" value="1"/>
</dbReference>
<dbReference type="GO" id="GO:0005525">
    <property type="term" value="F:GTP binding"/>
    <property type="evidence" value="ECO:0007669"/>
    <property type="project" value="UniProtKB-KW"/>
</dbReference>
<dbReference type="SUPFAM" id="SSF52540">
    <property type="entry name" value="P-loop containing nucleoside triphosphate hydrolases"/>
    <property type="match status" value="1"/>
</dbReference>
<dbReference type="Pfam" id="PF04548">
    <property type="entry name" value="AIG1"/>
    <property type="match status" value="1"/>
</dbReference>
<dbReference type="InterPro" id="IPR027417">
    <property type="entry name" value="P-loop_NTPase"/>
</dbReference>
<feature type="non-terminal residue" evidence="6">
    <location>
        <position position="1"/>
    </location>
</feature>
<dbReference type="AlphaFoldDB" id="A0A8X8BJQ3"/>
<feature type="region of interest" description="Disordered" evidence="4">
    <location>
        <begin position="1"/>
        <end position="27"/>
    </location>
</feature>
<comment type="caution">
    <text evidence="6">The sequence shown here is derived from an EMBL/GenBank/DDBJ whole genome shotgun (WGS) entry which is preliminary data.</text>
</comment>
<dbReference type="Proteomes" id="UP000886611">
    <property type="component" value="Unassembled WGS sequence"/>
</dbReference>
<keyword evidence="3" id="KW-0342">GTP-binding</keyword>
<sequence>MNKIEQQKGPSTLESQEKKKSIRPEPFSHDDEHLRIVLVGKTGVGKSAVGNTILGFKEFKSTACSKSVTSKCEKKKTNVDGTNVAVIDTPGLFDTELRDSIKEEIVKCVQKSSPGPHAFLMVIQVGRFTEEEKKTVDQLVEMFGKECLEYVIVLFTHADDLDEDITIKEYIESSEKISRTWLKMWSQISCLQ</sequence>